<proteinExistence type="predicted"/>
<name>A0A8T2YKJ6_POPDE</name>
<protein>
    <submittedName>
        <fullName evidence="1">Uncharacterized protein</fullName>
    </submittedName>
</protein>
<evidence type="ECO:0000313" key="1">
    <source>
        <dbReference type="EMBL" id="KAH8505675.1"/>
    </source>
</evidence>
<gene>
    <name evidence="1" type="ORF">H0E87_012774</name>
</gene>
<reference evidence="1" key="1">
    <citation type="journal article" date="2021" name="J. Hered.">
        <title>Genome Assembly of Salicaceae Populus deltoides (Eastern Cottonwood) I-69 Based on Nanopore Sequencing and Hi-C Technologies.</title>
        <authorList>
            <person name="Bai S."/>
            <person name="Wu H."/>
            <person name="Zhang J."/>
            <person name="Pan Z."/>
            <person name="Zhao W."/>
            <person name="Li Z."/>
            <person name="Tong C."/>
        </authorList>
    </citation>
    <scope>NUCLEOTIDE SEQUENCE</scope>
    <source>
        <tissue evidence="1">Leaf</tissue>
    </source>
</reference>
<keyword evidence="2" id="KW-1185">Reference proteome</keyword>
<organism evidence="1 2">
    <name type="scientific">Populus deltoides</name>
    <name type="common">Eastern poplar</name>
    <name type="synonym">Eastern cottonwood</name>
    <dbReference type="NCBI Taxonomy" id="3696"/>
    <lineage>
        <taxon>Eukaryota</taxon>
        <taxon>Viridiplantae</taxon>
        <taxon>Streptophyta</taxon>
        <taxon>Embryophyta</taxon>
        <taxon>Tracheophyta</taxon>
        <taxon>Spermatophyta</taxon>
        <taxon>Magnoliopsida</taxon>
        <taxon>eudicotyledons</taxon>
        <taxon>Gunneridae</taxon>
        <taxon>Pentapetalae</taxon>
        <taxon>rosids</taxon>
        <taxon>fabids</taxon>
        <taxon>Malpighiales</taxon>
        <taxon>Salicaceae</taxon>
        <taxon>Saliceae</taxon>
        <taxon>Populus</taxon>
    </lineage>
</organism>
<dbReference type="EMBL" id="JACEGQ020000006">
    <property type="protein sequence ID" value="KAH8505675.1"/>
    <property type="molecule type" value="Genomic_DNA"/>
</dbReference>
<comment type="caution">
    <text evidence="1">The sequence shown here is derived from an EMBL/GenBank/DDBJ whole genome shotgun (WGS) entry which is preliminary data.</text>
</comment>
<evidence type="ECO:0000313" key="2">
    <source>
        <dbReference type="Proteomes" id="UP000807159"/>
    </source>
</evidence>
<dbReference type="Proteomes" id="UP000807159">
    <property type="component" value="Chromosome 6"/>
</dbReference>
<dbReference type="AlphaFoldDB" id="A0A8T2YKJ6"/>
<accession>A0A8T2YKJ6</accession>
<sequence length="90" mass="10458">MNYNYLMSNEFHISVSSFHATQDSCLEADNGDVHVVLCNPRHTFWERSFLHISITSRRSFLHNGIWYVGTFVTNESLKTAGHNQRYIHVA</sequence>